<dbReference type="KEGG" id="cyj:Cyan7822_4806"/>
<evidence type="ECO:0000313" key="2">
    <source>
        <dbReference type="Proteomes" id="UP000008206"/>
    </source>
</evidence>
<sequence length="85" mass="9608">MISLILVIVAVAIAFLVGMWLGMAMSLSQKEPKPPREITESEREQILEVLRQRRTIQALKLYRKCSGASLKQAAEAIEELKKQLN</sequence>
<dbReference type="EMBL" id="CP002198">
    <property type="protein sequence ID" value="ADN16700.1"/>
    <property type="molecule type" value="Genomic_DNA"/>
</dbReference>
<reference evidence="2" key="1">
    <citation type="journal article" date="2011" name="MBio">
        <title>Novel metabolic attributes of the genus Cyanothece, comprising a group of unicellular nitrogen-fixing Cyanobacteria.</title>
        <authorList>
            <person name="Bandyopadhyay A."/>
            <person name="Elvitigala T."/>
            <person name="Welsh E."/>
            <person name="Stockel J."/>
            <person name="Liberton M."/>
            <person name="Min H."/>
            <person name="Sherman L.A."/>
            <person name="Pakrasi H.B."/>
        </authorList>
    </citation>
    <scope>NUCLEOTIDE SEQUENCE [LARGE SCALE GENOMIC DNA]</scope>
    <source>
        <strain evidence="2">PCC 7822</strain>
    </source>
</reference>
<dbReference type="AlphaFoldDB" id="E0UFK6"/>
<protein>
    <submittedName>
        <fullName evidence="1">50S ribosomal protein L12 honologue</fullName>
    </submittedName>
</protein>
<dbReference type="Proteomes" id="UP000008206">
    <property type="component" value="Chromosome"/>
</dbReference>
<proteinExistence type="predicted"/>
<dbReference type="OrthoDB" id="3534574at2"/>
<dbReference type="eggNOG" id="ENOG5030BFV">
    <property type="taxonomic scope" value="Bacteria"/>
</dbReference>
<evidence type="ECO:0000313" key="1">
    <source>
        <dbReference type="EMBL" id="ADN16700.1"/>
    </source>
</evidence>
<dbReference type="GO" id="GO:0005840">
    <property type="term" value="C:ribosome"/>
    <property type="evidence" value="ECO:0007669"/>
    <property type="project" value="UniProtKB-KW"/>
</dbReference>
<dbReference type="STRING" id="497965.Cyan7822_4806"/>
<keyword evidence="2" id="KW-1185">Reference proteome</keyword>
<organism evidence="1 2">
    <name type="scientific">Gloeothece verrucosa (strain PCC 7822)</name>
    <name type="common">Cyanothece sp. (strain PCC 7822)</name>
    <dbReference type="NCBI Taxonomy" id="497965"/>
    <lineage>
        <taxon>Bacteria</taxon>
        <taxon>Bacillati</taxon>
        <taxon>Cyanobacteriota</taxon>
        <taxon>Cyanophyceae</taxon>
        <taxon>Oscillatoriophycideae</taxon>
        <taxon>Chroococcales</taxon>
        <taxon>Aphanothecaceae</taxon>
        <taxon>Gloeothece</taxon>
        <taxon>Gloeothece verrucosa</taxon>
    </lineage>
</organism>
<name>E0UFK6_GLOV7</name>
<accession>E0UFK6</accession>
<keyword evidence="1" id="KW-0689">Ribosomal protein</keyword>
<keyword evidence="1" id="KW-0687">Ribonucleoprotein</keyword>
<gene>
    <name evidence="1" type="ordered locus">Cyan7822_4806</name>
</gene>
<dbReference type="RefSeq" id="WP_013324740.1">
    <property type="nucleotide sequence ID" value="NC_014501.1"/>
</dbReference>
<dbReference type="HOGENOM" id="CLU_2507122_0_0_3"/>